<dbReference type="SUPFAM" id="SSF56801">
    <property type="entry name" value="Acetyl-CoA synthetase-like"/>
    <property type="match status" value="1"/>
</dbReference>
<dbReference type="InterPro" id="IPR020845">
    <property type="entry name" value="AMP-binding_CS"/>
</dbReference>
<dbReference type="PANTHER" id="PTHR43201">
    <property type="entry name" value="ACYL-COA SYNTHETASE"/>
    <property type="match status" value="1"/>
</dbReference>
<dbReference type="InterPro" id="IPR042099">
    <property type="entry name" value="ANL_N_sf"/>
</dbReference>
<protein>
    <submittedName>
        <fullName evidence="5">AMP-binding protein</fullName>
    </submittedName>
</protein>
<dbReference type="AlphaFoldDB" id="A0A9X0HZQ0"/>
<comment type="caution">
    <text evidence="5">The sequence shown here is derived from an EMBL/GenBank/DDBJ whole genome shotgun (WGS) entry which is preliminary data.</text>
</comment>
<sequence length="521" mass="54173">MAPLALDAVLLDAAARHPDRPLYAFAELDRPVTYAEFAELAGRGAAVLAAHGIGRGDRIAVWSENSLAWLTLLAAAAWRGAALVTLHPGLTGAELAEAVARARPRRLFVAGRIRDRDAVAEANAALTGAPYAPDGIHLLGDDGGRQALAGLPGWADPTPEPVGDADAVLNIQFTSGSTGPAKMVTLSGRNLVRNAQWTAQAAGLHAGDVLASPLPLAHAAGLSSGAVLALVTGALWVSTRRFRSETVLDLIERHRCTVLQAVPTMATMIADRVQAEPRRWDISSLRVGFLGGAPCPPALRERTVRVLGLDRAAVIYGQTEAGPTISVDPGDGSCAPVGLTVGRIVPDLDAVVVQPGTRHPVPSGEAGELLVRGESVTSGYLDDPAATAAALTDDGWLRTGDLGALSSERVFTLTGRVKELIIRGGENVSPAEVEAVLCEHDTVGQACVLGVPSARWGEEVGALLIAAPGARLDIDDVLAAVAGRLARHKLPTRVRVVADLPLLPSGKVDRRAALTLFEGEN</sequence>
<evidence type="ECO:0000256" key="2">
    <source>
        <dbReference type="ARBA" id="ARBA00022598"/>
    </source>
</evidence>
<feature type="domain" description="AMP-binding enzyme C-terminal" evidence="4">
    <location>
        <begin position="432"/>
        <end position="507"/>
    </location>
</feature>
<name>A0A9X0HZQ0_9ACTN</name>
<reference evidence="5 6" key="1">
    <citation type="submission" date="2015-10" db="EMBL/GenBank/DDBJ databases">
        <authorList>
            <person name="Ju K.-S."/>
            <person name="Doroghazi J.R."/>
            <person name="Metcalf W.W."/>
        </authorList>
    </citation>
    <scope>NUCLEOTIDE SEQUENCE [LARGE SCALE GENOMIC DNA]</scope>
    <source>
        <strain evidence="5 6">NRRL B-24793</strain>
    </source>
</reference>
<comment type="similarity">
    <text evidence="1">Belongs to the ATP-dependent AMP-binding enzyme family.</text>
</comment>
<proteinExistence type="inferred from homology"/>
<dbReference type="EMBL" id="LMWI01000002">
    <property type="protein sequence ID" value="KUJ44166.1"/>
    <property type="molecule type" value="Genomic_DNA"/>
</dbReference>
<dbReference type="InterPro" id="IPR025110">
    <property type="entry name" value="AMP-bd_C"/>
</dbReference>
<dbReference type="Proteomes" id="UP000053246">
    <property type="component" value="Unassembled WGS sequence"/>
</dbReference>
<accession>A0A9X0HZQ0</accession>
<dbReference type="Pfam" id="PF00501">
    <property type="entry name" value="AMP-binding"/>
    <property type="match status" value="1"/>
</dbReference>
<keyword evidence="2" id="KW-0436">Ligase</keyword>
<keyword evidence="6" id="KW-1185">Reference proteome</keyword>
<evidence type="ECO:0000259" key="4">
    <source>
        <dbReference type="Pfam" id="PF13193"/>
    </source>
</evidence>
<gene>
    <name evidence="5" type="ORF">ADL17_13090</name>
</gene>
<dbReference type="Pfam" id="PF13193">
    <property type="entry name" value="AMP-binding_C"/>
    <property type="match status" value="1"/>
</dbReference>
<evidence type="ECO:0000313" key="5">
    <source>
        <dbReference type="EMBL" id="KUJ44166.1"/>
    </source>
</evidence>
<evidence type="ECO:0000259" key="3">
    <source>
        <dbReference type="Pfam" id="PF00501"/>
    </source>
</evidence>
<dbReference type="InterPro" id="IPR045851">
    <property type="entry name" value="AMP-bd_C_sf"/>
</dbReference>
<dbReference type="GO" id="GO:0006631">
    <property type="term" value="P:fatty acid metabolic process"/>
    <property type="evidence" value="ECO:0007669"/>
    <property type="project" value="TreeGrafter"/>
</dbReference>
<dbReference type="Gene3D" id="3.30.300.30">
    <property type="match status" value="1"/>
</dbReference>
<dbReference type="Gene3D" id="3.40.50.12780">
    <property type="entry name" value="N-terminal domain of ligase-like"/>
    <property type="match status" value="1"/>
</dbReference>
<dbReference type="GO" id="GO:0031956">
    <property type="term" value="F:medium-chain fatty acid-CoA ligase activity"/>
    <property type="evidence" value="ECO:0007669"/>
    <property type="project" value="TreeGrafter"/>
</dbReference>
<evidence type="ECO:0000313" key="6">
    <source>
        <dbReference type="Proteomes" id="UP000053246"/>
    </source>
</evidence>
<dbReference type="PROSITE" id="PS00455">
    <property type="entry name" value="AMP_BINDING"/>
    <property type="match status" value="1"/>
</dbReference>
<feature type="domain" description="AMP-dependent synthetase/ligase" evidence="3">
    <location>
        <begin position="12"/>
        <end position="381"/>
    </location>
</feature>
<organism evidence="5 6">
    <name type="scientific">Micromonospora maris</name>
    <dbReference type="NCBI Taxonomy" id="1003110"/>
    <lineage>
        <taxon>Bacteria</taxon>
        <taxon>Bacillati</taxon>
        <taxon>Actinomycetota</taxon>
        <taxon>Actinomycetes</taxon>
        <taxon>Micromonosporales</taxon>
        <taxon>Micromonosporaceae</taxon>
        <taxon>Micromonospora</taxon>
    </lineage>
</organism>
<dbReference type="RefSeq" id="WP_013733328.1">
    <property type="nucleotide sequence ID" value="NZ_LMWI01000002.1"/>
</dbReference>
<dbReference type="PANTHER" id="PTHR43201:SF5">
    <property type="entry name" value="MEDIUM-CHAIN ACYL-COA LIGASE ACSF2, MITOCHONDRIAL"/>
    <property type="match status" value="1"/>
</dbReference>
<evidence type="ECO:0000256" key="1">
    <source>
        <dbReference type="ARBA" id="ARBA00006432"/>
    </source>
</evidence>
<dbReference type="InterPro" id="IPR000873">
    <property type="entry name" value="AMP-dep_synth/lig_dom"/>
</dbReference>